<organism evidence="1 2">
    <name type="scientific">Nitrospira lenta</name>
    <dbReference type="NCBI Taxonomy" id="1436998"/>
    <lineage>
        <taxon>Bacteria</taxon>
        <taxon>Pseudomonadati</taxon>
        <taxon>Nitrospirota</taxon>
        <taxon>Nitrospiria</taxon>
        <taxon>Nitrospirales</taxon>
        <taxon>Nitrospiraceae</taxon>
        <taxon>Nitrospira</taxon>
    </lineage>
</organism>
<proteinExistence type="predicted"/>
<dbReference type="AlphaFoldDB" id="A0A330LAL4"/>
<dbReference type="Proteomes" id="UP000248168">
    <property type="component" value="Unassembled WGS sequence"/>
</dbReference>
<protein>
    <submittedName>
        <fullName evidence="1">Uncharacterized protein</fullName>
    </submittedName>
</protein>
<dbReference type="OrthoDB" id="9789589at2"/>
<accession>A0A330LAL4</accession>
<dbReference type="EMBL" id="OUNR01000001">
    <property type="protein sequence ID" value="SPP63996.1"/>
    <property type="molecule type" value="Genomic_DNA"/>
</dbReference>
<gene>
    <name evidence="1" type="ORF">NITLEN_11082</name>
</gene>
<evidence type="ECO:0000313" key="2">
    <source>
        <dbReference type="Proteomes" id="UP000248168"/>
    </source>
</evidence>
<dbReference type="Gene3D" id="3.40.1570.20">
    <property type="match status" value="1"/>
</dbReference>
<evidence type="ECO:0000313" key="1">
    <source>
        <dbReference type="EMBL" id="SPP63996.1"/>
    </source>
</evidence>
<sequence>MTGREQILAALETALEFGETSVIVRSSGAIAEVHGLLTVRQGAEWVTLGEEGQTHVHLKIEAGSRLLYRQQDEANAALELAGPDGELLCRVTFRGTNRAKAENYTPERAAKIRECFSGLAGHE</sequence>
<dbReference type="SUPFAM" id="SSF144064">
    <property type="entry name" value="Heme iron utilization protein-like"/>
    <property type="match status" value="1"/>
</dbReference>
<reference evidence="2" key="1">
    <citation type="submission" date="2018-04" db="EMBL/GenBank/DDBJ databases">
        <authorList>
            <person name="Lucker S."/>
            <person name="Sakoula D."/>
        </authorList>
    </citation>
    <scope>NUCLEOTIDE SEQUENCE [LARGE SCALE GENOMIC DNA]</scope>
</reference>
<keyword evidence="2" id="KW-1185">Reference proteome</keyword>
<name>A0A330LAL4_9BACT</name>
<dbReference type="InParanoid" id="A0A330LAL4"/>
<dbReference type="RefSeq" id="WP_121988438.1">
    <property type="nucleotide sequence ID" value="NZ_OUNR01000001.1"/>
</dbReference>